<keyword evidence="1" id="KW-0472">Membrane</keyword>
<dbReference type="EMBL" id="NFLZ01000046">
    <property type="protein sequence ID" value="OUQ74347.1"/>
    <property type="molecule type" value="Genomic_DNA"/>
</dbReference>
<feature type="transmembrane region" description="Helical" evidence="1">
    <location>
        <begin position="5"/>
        <end position="27"/>
    </location>
</feature>
<protein>
    <submittedName>
        <fullName evidence="3">Uncharacterized protein</fullName>
    </submittedName>
</protein>
<accession>A0A1Y4PX83</accession>
<evidence type="ECO:0000313" key="4">
    <source>
        <dbReference type="Proteomes" id="UP000195859"/>
    </source>
</evidence>
<name>A0A1Y4PX83_9LACO</name>
<evidence type="ECO:0000256" key="1">
    <source>
        <dbReference type="SAM" id="Phobius"/>
    </source>
</evidence>
<organism evidence="3 4">
    <name type="scientific">Lactobacillus gallinarum</name>
    <dbReference type="NCBI Taxonomy" id="52242"/>
    <lineage>
        <taxon>Bacteria</taxon>
        <taxon>Bacillati</taxon>
        <taxon>Bacillota</taxon>
        <taxon>Bacilli</taxon>
        <taxon>Lactobacillales</taxon>
        <taxon>Lactobacillaceae</taxon>
        <taxon>Lactobacillus</taxon>
    </lineage>
</organism>
<evidence type="ECO:0000313" key="3">
    <source>
        <dbReference type="EMBL" id="OUQ74347.1"/>
    </source>
</evidence>
<feature type="transmembrane region" description="Helical" evidence="1">
    <location>
        <begin position="47"/>
        <end position="65"/>
    </location>
</feature>
<keyword evidence="1" id="KW-1133">Transmembrane helix</keyword>
<reference evidence="3" key="2">
    <citation type="journal article" date="2018" name="BMC Genomics">
        <title>Whole genome sequencing and function prediction of 133 gut anaerobes isolated from chicken caecum in pure cultures.</title>
        <authorList>
            <person name="Medvecky M."/>
            <person name="Cejkova D."/>
            <person name="Polansky O."/>
            <person name="Karasova D."/>
            <person name="Kubasova T."/>
            <person name="Cizek A."/>
            <person name="Rychlik I."/>
        </authorList>
    </citation>
    <scope>NUCLEOTIDE SEQUENCE</scope>
    <source>
        <strain evidence="3">An101</strain>
        <strain evidence="2">An115</strain>
    </source>
</reference>
<sequence>MKKKFLKVLVICLLIFIIIDNGLYILFDFEFIDTLFKQLGVKSVITMILRWIIIILAVAFEIFIGKYDEDKRKYK</sequence>
<reference evidence="4 5" key="1">
    <citation type="submission" date="2017-04" db="EMBL/GenBank/DDBJ databases">
        <title>Function of individual gut microbiota members based on whole genome sequencing of pure cultures obtained from chicken caecum.</title>
        <authorList>
            <person name="Medvecky M."/>
            <person name="Cejkova D."/>
            <person name="Polansky O."/>
            <person name="Karasova D."/>
            <person name="Kubasova T."/>
            <person name="Cizek A."/>
            <person name="Rychlik I."/>
        </authorList>
    </citation>
    <scope>NUCLEOTIDE SEQUENCE [LARGE SCALE GENOMIC DNA]</scope>
    <source>
        <strain evidence="4">An101</strain>
        <strain evidence="5">An115</strain>
    </source>
</reference>
<keyword evidence="1" id="KW-0812">Transmembrane</keyword>
<proteinExistence type="predicted"/>
<dbReference type="Proteomes" id="UP000195859">
    <property type="component" value="Unassembled WGS sequence"/>
</dbReference>
<gene>
    <name evidence="3" type="ORF">B5E44_09970</name>
    <name evidence="2" type="ORF">B5E59_09835</name>
</gene>
<dbReference type="Proteomes" id="UP000196293">
    <property type="component" value="Unassembled WGS sequence"/>
</dbReference>
<keyword evidence="5" id="KW-1185">Reference proteome</keyword>
<comment type="caution">
    <text evidence="3">The sequence shown here is derived from an EMBL/GenBank/DDBJ whole genome shotgun (WGS) entry which is preliminary data.</text>
</comment>
<dbReference type="AlphaFoldDB" id="A0A1Y4PX83"/>
<evidence type="ECO:0000313" key="5">
    <source>
        <dbReference type="Proteomes" id="UP000196293"/>
    </source>
</evidence>
<dbReference type="EMBL" id="NFLS01000046">
    <property type="protein sequence ID" value="OUQ53986.1"/>
    <property type="molecule type" value="Genomic_DNA"/>
</dbReference>
<evidence type="ECO:0000313" key="2">
    <source>
        <dbReference type="EMBL" id="OUQ53986.1"/>
    </source>
</evidence>